<dbReference type="RefSeq" id="WP_085932747.1">
    <property type="nucleotide sequence ID" value="NZ_FUWJ01000001.1"/>
</dbReference>
<dbReference type="CDD" id="cd06124">
    <property type="entry name" value="cupin_NimR-like_N"/>
    <property type="match status" value="1"/>
</dbReference>
<evidence type="ECO:0000256" key="4">
    <source>
        <dbReference type="ARBA" id="ARBA00023159"/>
    </source>
</evidence>
<dbReference type="Pfam" id="PF12833">
    <property type="entry name" value="HTH_18"/>
    <property type="match status" value="1"/>
</dbReference>
<evidence type="ECO:0000256" key="6">
    <source>
        <dbReference type="SAM" id="MobiDB-lite"/>
    </source>
</evidence>
<dbReference type="InterPro" id="IPR018060">
    <property type="entry name" value="HTH_AraC"/>
</dbReference>
<reference evidence="9" key="1">
    <citation type="submission" date="2017-02" db="EMBL/GenBank/DDBJ databases">
        <authorList>
            <person name="Varghese N."/>
            <person name="Submissions S."/>
        </authorList>
    </citation>
    <scope>NUCLEOTIDE SEQUENCE [LARGE SCALE GENOMIC DNA]</scope>
    <source>
        <strain evidence="9">ATCC 27094</strain>
    </source>
</reference>
<dbReference type="InterPro" id="IPR011051">
    <property type="entry name" value="RmlC_Cupin_sf"/>
</dbReference>
<dbReference type="InterPro" id="IPR014710">
    <property type="entry name" value="RmlC-like_jellyroll"/>
</dbReference>
<dbReference type="Gene3D" id="1.10.10.60">
    <property type="entry name" value="Homeodomain-like"/>
    <property type="match status" value="1"/>
</dbReference>
<dbReference type="EMBL" id="FUWJ01000001">
    <property type="protein sequence ID" value="SJZ44128.1"/>
    <property type="molecule type" value="Genomic_DNA"/>
</dbReference>
<keyword evidence="5" id="KW-0804">Transcription</keyword>
<evidence type="ECO:0000256" key="3">
    <source>
        <dbReference type="ARBA" id="ARBA00023125"/>
    </source>
</evidence>
<dbReference type="PROSITE" id="PS00041">
    <property type="entry name" value="HTH_ARAC_FAMILY_1"/>
    <property type="match status" value="1"/>
</dbReference>
<sequence length="278" mass="30626">MRRPIQTLADIDHPEQPVVLAMGRARAREPAVVRSHRHERGQALLISTGLLTVQTKSGSWVVPAGHTFWIPPDHEHSLRLHGNLSGYYVYVARSICAGLPRQLGMASTPSLLREAVARVTSWAHKPASASPESRVEAIVLDEIAALPLQRQFLLIPTHPRLARLVERVIAEPAEARSLDVLADTFGLSRRTITRHFVQETGLTFSAWRQRLRLLQALDRLAAGISVTDIAFDLGYESPSAFTAMFRRHFGTSPSRFTPHGPSQDGPISSGRPAAALDQ</sequence>
<evidence type="ECO:0000313" key="9">
    <source>
        <dbReference type="Proteomes" id="UP000190092"/>
    </source>
</evidence>
<dbReference type="FunFam" id="1.10.10.60:FF:000132">
    <property type="entry name" value="AraC family transcriptional regulator"/>
    <property type="match status" value="1"/>
</dbReference>
<dbReference type="InterPro" id="IPR003313">
    <property type="entry name" value="AraC-bd"/>
</dbReference>
<dbReference type="PROSITE" id="PS01124">
    <property type="entry name" value="HTH_ARAC_FAMILY_2"/>
    <property type="match status" value="1"/>
</dbReference>
<dbReference type="InterPro" id="IPR020449">
    <property type="entry name" value="Tscrpt_reg_AraC-type_HTH"/>
</dbReference>
<keyword evidence="2" id="KW-0805">Transcription regulation</keyword>
<dbReference type="SMART" id="SM00342">
    <property type="entry name" value="HTH_ARAC"/>
    <property type="match status" value="1"/>
</dbReference>
<dbReference type="SUPFAM" id="SSF51182">
    <property type="entry name" value="RmlC-like cupins"/>
    <property type="match status" value="1"/>
</dbReference>
<evidence type="ECO:0000259" key="7">
    <source>
        <dbReference type="PROSITE" id="PS01124"/>
    </source>
</evidence>
<dbReference type="PRINTS" id="PR00032">
    <property type="entry name" value="HTHARAC"/>
</dbReference>
<dbReference type="Pfam" id="PF02311">
    <property type="entry name" value="AraC_binding"/>
    <property type="match status" value="1"/>
</dbReference>
<dbReference type="InterPro" id="IPR009057">
    <property type="entry name" value="Homeodomain-like_sf"/>
</dbReference>
<dbReference type="GO" id="GO:0043565">
    <property type="term" value="F:sequence-specific DNA binding"/>
    <property type="evidence" value="ECO:0007669"/>
    <property type="project" value="InterPro"/>
</dbReference>
<proteinExistence type="predicted"/>
<feature type="region of interest" description="Disordered" evidence="6">
    <location>
        <begin position="252"/>
        <end position="278"/>
    </location>
</feature>
<protein>
    <submittedName>
        <fullName evidence="8">AraC-type DNA-binding protein</fullName>
    </submittedName>
</protein>
<keyword evidence="1" id="KW-0678">Repressor</keyword>
<dbReference type="Gene3D" id="2.60.120.10">
    <property type="entry name" value="Jelly Rolls"/>
    <property type="match status" value="1"/>
</dbReference>
<evidence type="ECO:0000256" key="2">
    <source>
        <dbReference type="ARBA" id="ARBA00023015"/>
    </source>
</evidence>
<dbReference type="STRING" id="225324.SAMN02745126_01073"/>
<dbReference type="PANTHER" id="PTHR11019">
    <property type="entry name" value="HTH-TYPE TRANSCRIPTIONAL REGULATOR NIMR"/>
    <property type="match status" value="1"/>
</dbReference>
<dbReference type="PANTHER" id="PTHR11019:SF159">
    <property type="entry name" value="TRANSCRIPTIONAL REGULATOR-RELATED"/>
    <property type="match status" value="1"/>
</dbReference>
<organism evidence="8 9">
    <name type="scientific">Enhydrobacter aerosaccus</name>
    <dbReference type="NCBI Taxonomy" id="225324"/>
    <lineage>
        <taxon>Bacteria</taxon>
        <taxon>Pseudomonadati</taxon>
        <taxon>Pseudomonadota</taxon>
        <taxon>Alphaproteobacteria</taxon>
        <taxon>Hyphomicrobiales</taxon>
        <taxon>Enhydrobacter</taxon>
    </lineage>
</organism>
<dbReference type="Proteomes" id="UP000190092">
    <property type="component" value="Unassembled WGS sequence"/>
</dbReference>
<accession>A0A1T4KP41</accession>
<feature type="domain" description="HTH araC/xylS-type" evidence="7">
    <location>
        <begin position="159"/>
        <end position="259"/>
    </location>
</feature>
<evidence type="ECO:0000256" key="5">
    <source>
        <dbReference type="ARBA" id="ARBA00023163"/>
    </source>
</evidence>
<gene>
    <name evidence="8" type="ORF">SAMN02745126_01073</name>
</gene>
<keyword evidence="4" id="KW-0010">Activator</keyword>
<keyword evidence="3 8" id="KW-0238">DNA-binding</keyword>
<name>A0A1T4KP41_9HYPH</name>
<dbReference type="AlphaFoldDB" id="A0A1T4KP41"/>
<dbReference type="SUPFAM" id="SSF46689">
    <property type="entry name" value="Homeodomain-like"/>
    <property type="match status" value="1"/>
</dbReference>
<keyword evidence="9" id="KW-1185">Reference proteome</keyword>
<dbReference type="InterPro" id="IPR018062">
    <property type="entry name" value="HTH_AraC-typ_CS"/>
</dbReference>
<evidence type="ECO:0000256" key="1">
    <source>
        <dbReference type="ARBA" id="ARBA00022491"/>
    </source>
</evidence>
<dbReference type="GO" id="GO:0003700">
    <property type="term" value="F:DNA-binding transcription factor activity"/>
    <property type="evidence" value="ECO:0007669"/>
    <property type="project" value="InterPro"/>
</dbReference>
<evidence type="ECO:0000313" key="8">
    <source>
        <dbReference type="EMBL" id="SJZ44128.1"/>
    </source>
</evidence>